<dbReference type="AlphaFoldDB" id="A0A3P7JMZ5"/>
<reference evidence="2 3" key="1">
    <citation type="submission" date="2018-11" db="EMBL/GenBank/DDBJ databases">
        <authorList>
            <consortium name="Pathogen Informatics"/>
        </authorList>
    </citation>
    <scope>NUCLEOTIDE SEQUENCE [LARGE SCALE GENOMIC DNA]</scope>
</reference>
<feature type="non-terminal residue" evidence="2">
    <location>
        <position position="77"/>
    </location>
</feature>
<name>A0A3P7JMZ5_STRVU</name>
<organism evidence="2 3">
    <name type="scientific">Strongylus vulgaris</name>
    <name type="common">Blood worm</name>
    <dbReference type="NCBI Taxonomy" id="40348"/>
    <lineage>
        <taxon>Eukaryota</taxon>
        <taxon>Metazoa</taxon>
        <taxon>Ecdysozoa</taxon>
        <taxon>Nematoda</taxon>
        <taxon>Chromadorea</taxon>
        <taxon>Rhabditida</taxon>
        <taxon>Rhabditina</taxon>
        <taxon>Rhabditomorpha</taxon>
        <taxon>Strongyloidea</taxon>
        <taxon>Strongylidae</taxon>
        <taxon>Strongylus</taxon>
    </lineage>
</organism>
<protein>
    <submittedName>
        <fullName evidence="2">Uncharacterized protein</fullName>
    </submittedName>
</protein>
<dbReference type="EMBL" id="UYYB01116576">
    <property type="protein sequence ID" value="VDM82223.1"/>
    <property type="molecule type" value="Genomic_DNA"/>
</dbReference>
<feature type="compositionally biased region" description="Low complexity" evidence="1">
    <location>
        <begin position="59"/>
        <end position="70"/>
    </location>
</feature>
<evidence type="ECO:0000256" key="1">
    <source>
        <dbReference type="SAM" id="MobiDB-lite"/>
    </source>
</evidence>
<dbReference type="OrthoDB" id="1305878at2759"/>
<evidence type="ECO:0000313" key="3">
    <source>
        <dbReference type="Proteomes" id="UP000270094"/>
    </source>
</evidence>
<accession>A0A3P7JMZ5</accession>
<sequence length="77" mass="8416">MQLQLGAEVNKYVLYHRLPDGELVQTTSEICDPEELLSICLEFVPAPTNVIKSEEDATARPSTSASTSEPPAKKAKK</sequence>
<keyword evidence="3" id="KW-1185">Reference proteome</keyword>
<evidence type="ECO:0000313" key="2">
    <source>
        <dbReference type="EMBL" id="VDM82223.1"/>
    </source>
</evidence>
<dbReference type="Proteomes" id="UP000270094">
    <property type="component" value="Unassembled WGS sequence"/>
</dbReference>
<proteinExistence type="predicted"/>
<feature type="region of interest" description="Disordered" evidence="1">
    <location>
        <begin position="52"/>
        <end position="77"/>
    </location>
</feature>
<gene>
    <name evidence="2" type="ORF">SVUK_LOCUS17221</name>
</gene>